<dbReference type="InterPro" id="IPR006119">
    <property type="entry name" value="Resolv_N"/>
</dbReference>
<keyword evidence="3" id="KW-0175">Coiled coil</keyword>
<protein>
    <submittedName>
        <fullName evidence="5">Recombinase family protein</fullName>
    </submittedName>
</protein>
<dbReference type="Pfam" id="PF07508">
    <property type="entry name" value="Recombinase"/>
    <property type="match status" value="1"/>
</dbReference>
<feature type="coiled-coil region" evidence="3">
    <location>
        <begin position="406"/>
        <end position="456"/>
    </location>
</feature>
<dbReference type="InterPro" id="IPR036162">
    <property type="entry name" value="Resolvase-like_N_sf"/>
</dbReference>
<comment type="caution">
    <text evidence="5">The sequence shown here is derived from an EMBL/GenBank/DDBJ whole genome shotgun (WGS) entry which is preliminary data.</text>
</comment>
<dbReference type="PANTHER" id="PTHR30461">
    <property type="entry name" value="DNA-INVERTASE FROM LAMBDOID PROPHAGE"/>
    <property type="match status" value="1"/>
</dbReference>
<evidence type="ECO:0000256" key="3">
    <source>
        <dbReference type="SAM" id="Coils"/>
    </source>
</evidence>
<dbReference type="RefSeq" id="WP_164205256.1">
    <property type="nucleotide sequence ID" value="NZ_JAAGMP010001046.1"/>
</dbReference>
<dbReference type="InterPro" id="IPR038109">
    <property type="entry name" value="DNA_bind_recomb_sf"/>
</dbReference>
<dbReference type="AlphaFoldDB" id="A0A7K3S1F9"/>
<dbReference type="CDD" id="cd00338">
    <property type="entry name" value="Ser_Recombinase"/>
    <property type="match status" value="1"/>
</dbReference>
<evidence type="ECO:0000313" key="5">
    <source>
        <dbReference type="EMBL" id="NEC21219.1"/>
    </source>
</evidence>
<dbReference type="SMART" id="SM00857">
    <property type="entry name" value="Resolvase"/>
    <property type="match status" value="1"/>
</dbReference>
<dbReference type="Gene3D" id="3.90.1750.20">
    <property type="entry name" value="Putative Large Serine Recombinase, Chain B, Domain 2"/>
    <property type="match status" value="1"/>
</dbReference>
<name>A0A7K3S1F9_9ACTN</name>
<reference evidence="5 6" key="1">
    <citation type="submission" date="2020-01" db="EMBL/GenBank/DDBJ databases">
        <title>Insect and environment-associated Actinomycetes.</title>
        <authorList>
            <person name="Currrie C."/>
            <person name="Chevrette M."/>
            <person name="Carlson C."/>
            <person name="Stubbendieck R."/>
            <person name="Wendt-Pienkowski E."/>
        </authorList>
    </citation>
    <scope>NUCLEOTIDE SEQUENCE [LARGE SCALE GENOMIC DNA]</scope>
    <source>
        <strain evidence="5 6">SID7590</strain>
    </source>
</reference>
<evidence type="ECO:0000256" key="2">
    <source>
        <dbReference type="ARBA" id="ARBA00023172"/>
    </source>
</evidence>
<dbReference type="InterPro" id="IPR011109">
    <property type="entry name" value="DNA_bind_recombinase_dom"/>
</dbReference>
<dbReference type="Pfam" id="PF00239">
    <property type="entry name" value="Resolvase"/>
    <property type="match status" value="1"/>
</dbReference>
<organism evidence="5 6">
    <name type="scientific">Streptomyces parvus</name>
    <dbReference type="NCBI Taxonomy" id="66428"/>
    <lineage>
        <taxon>Bacteria</taxon>
        <taxon>Bacillati</taxon>
        <taxon>Actinomycetota</taxon>
        <taxon>Actinomycetes</taxon>
        <taxon>Kitasatosporales</taxon>
        <taxon>Streptomycetaceae</taxon>
        <taxon>Streptomyces</taxon>
    </lineage>
</organism>
<feature type="domain" description="Resolvase/invertase-type recombinase catalytic" evidence="4">
    <location>
        <begin position="23"/>
        <end position="170"/>
    </location>
</feature>
<dbReference type="Proteomes" id="UP000469670">
    <property type="component" value="Unassembled WGS sequence"/>
</dbReference>
<evidence type="ECO:0000313" key="6">
    <source>
        <dbReference type="Proteomes" id="UP000469670"/>
    </source>
</evidence>
<keyword evidence="1" id="KW-0238">DNA-binding</keyword>
<accession>A0A7K3S1F9</accession>
<keyword evidence="2" id="KW-0233">DNA recombination</keyword>
<sequence length="533" mass="61369">MTNAYAQVKVEEVTVRRALLAERISYSRDEKSESIEAQDARMKARAAEEAVRVVGVTADVSVSGDVDMFDRPALGEWLAPDKRELWDELWVTNQDRLSRSEPHFMSFVFKMLEWNKEIHVLDDPSFTEQMKTPEGRAILHVKSLGPHKELERIKQRIQDSHDRRRFSNRWPGGIPPFGYRIVYRYIDGKRCAYIELDEEMVVWLHRMRRWIIGNEAFSGIATRLLDSAVLTARDRARVARGKQTKSRAKLRKDDAESREQWSNGSVKALLTNEALLGCKKYQGKVLRDDAGDPVRIADPVFTAEEWESLQAAVRARSVTTARRVNRTSPAYGVATCSGCGSNGNHKVSRGHANGLEYRYYVCGNWPNSKRCKGISCRAEVLEEMMEILFLQLYGHERVTKRVWVPGSDSTRELEQVEAKIRRLMRQDEEGDWEDDRAEYRQRVNRLRERQRELKILPVVKSGWVEVDQGMTYAELWATLDLEGRRKRLLESNFRMMIGKGTAWPEKVPMQRPLVIQGEVVTPVPEPAPAALPE</sequence>
<dbReference type="EMBL" id="JAAGMP010001046">
    <property type="protein sequence ID" value="NEC21219.1"/>
    <property type="molecule type" value="Genomic_DNA"/>
</dbReference>
<dbReference type="Gene3D" id="3.40.50.1390">
    <property type="entry name" value="Resolvase, N-terminal catalytic domain"/>
    <property type="match status" value="1"/>
</dbReference>
<proteinExistence type="predicted"/>
<dbReference type="InterPro" id="IPR050639">
    <property type="entry name" value="SSR_resolvase"/>
</dbReference>
<dbReference type="PANTHER" id="PTHR30461:SF2">
    <property type="entry name" value="SERINE RECOMBINASE PINE-RELATED"/>
    <property type="match status" value="1"/>
</dbReference>
<dbReference type="GO" id="GO:0003677">
    <property type="term" value="F:DNA binding"/>
    <property type="evidence" value="ECO:0007669"/>
    <property type="project" value="UniProtKB-KW"/>
</dbReference>
<evidence type="ECO:0000256" key="1">
    <source>
        <dbReference type="ARBA" id="ARBA00023125"/>
    </source>
</evidence>
<dbReference type="GO" id="GO:0000150">
    <property type="term" value="F:DNA strand exchange activity"/>
    <property type="evidence" value="ECO:0007669"/>
    <property type="project" value="InterPro"/>
</dbReference>
<gene>
    <name evidence="5" type="ORF">G3I50_23670</name>
</gene>
<evidence type="ECO:0000259" key="4">
    <source>
        <dbReference type="SMART" id="SM00857"/>
    </source>
</evidence>
<dbReference type="SUPFAM" id="SSF53041">
    <property type="entry name" value="Resolvase-like"/>
    <property type="match status" value="1"/>
</dbReference>